<feature type="non-terminal residue" evidence="1">
    <location>
        <position position="257"/>
    </location>
</feature>
<dbReference type="AlphaFoldDB" id="A0A194XFB0"/>
<dbReference type="GeneID" id="28824479"/>
<protein>
    <submittedName>
        <fullName evidence="1">Uncharacterized protein</fullName>
    </submittedName>
</protein>
<evidence type="ECO:0000313" key="1">
    <source>
        <dbReference type="EMBL" id="KUJ18880.1"/>
    </source>
</evidence>
<dbReference type="Proteomes" id="UP000070700">
    <property type="component" value="Unassembled WGS sequence"/>
</dbReference>
<reference evidence="1 2" key="1">
    <citation type="submission" date="2015-10" db="EMBL/GenBank/DDBJ databases">
        <title>Full genome of DAOMC 229536 Phialocephala scopiformis, a fungal endophyte of spruce producing the potent anti-insectan compound rugulosin.</title>
        <authorList>
            <consortium name="DOE Joint Genome Institute"/>
            <person name="Walker A.K."/>
            <person name="Frasz S.L."/>
            <person name="Seifert K.A."/>
            <person name="Miller J.D."/>
            <person name="Mondo S.J."/>
            <person name="Labutti K."/>
            <person name="Lipzen A."/>
            <person name="Dockter R."/>
            <person name="Kennedy M."/>
            <person name="Grigoriev I.V."/>
            <person name="Spatafora J.W."/>
        </authorList>
    </citation>
    <scope>NUCLEOTIDE SEQUENCE [LARGE SCALE GENOMIC DNA]</scope>
    <source>
        <strain evidence="1 2">CBS 120377</strain>
    </source>
</reference>
<dbReference type="KEGG" id="psco:LY89DRAFT_683726"/>
<dbReference type="EMBL" id="KQ947412">
    <property type="protein sequence ID" value="KUJ18880.1"/>
    <property type="molecule type" value="Genomic_DNA"/>
</dbReference>
<dbReference type="InParanoid" id="A0A194XFB0"/>
<dbReference type="RefSeq" id="XP_018073235.1">
    <property type="nucleotide sequence ID" value="XM_018214753.1"/>
</dbReference>
<organism evidence="1 2">
    <name type="scientific">Mollisia scopiformis</name>
    <name type="common">Conifer needle endophyte fungus</name>
    <name type="synonym">Phialocephala scopiformis</name>
    <dbReference type="NCBI Taxonomy" id="149040"/>
    <lineage>
        <taxon>Eukaryota</taxon>
        <taxon>Fungi</taxon>
        <taxon>Dikarya</taxon>
        <taxon>Ascomycota</taxon>
        <taxon>Pezizomycotina</taxon>
        <taxon>Leotiomycetes</taxon>
        <taxon>Helotiales</taxon>
        <taxon>Mollisiaceae</taxon>
        <taxon>Mollisia</taxon>
    </lineage>
</organism>
<gene>
    <name evidence="1" type="ORF">LY89DRAFT_683726</name>
</gene>
<proteinExistence type="predicted"/>
<name>A0A194XFB0_MOLSC</name>
<accession>A0A194XFB0</accession>
<evidence type="ECO:0000313" key="2">
    <source>
        <dbReference type="Proteomes" id="UP000070700"/>
    </source>
</evidence>
<sequence>MSLVENLSALLADRQKDRLTIPFEILSLYLATELCSKLFSRFINRFDTRPALHQRQLSIIPPIIGFKLVIIALFLSRQPSITSSSLDASSIDELFNIINHTAIGYLFEILYRPSPPLLQGHHILLQSLTYYFILYLRFQSSYMLISQFTSIFIIFGMGLTDSFVDLMVLVYRLAPEGSEWSSFLVKLFGRGSEVARAAEWVMLCGFIVVKFQDLSANLSDFEMIGWALALALWVWTEVDDFITIRAMTSKFGIHVKH</sequence>
<dbReference type="OrthoDB" id="4283326at2759"/>
<keyword evidence="2" id="KW-1185">Reference proteome</keyword>